<evidence type="ECO:0000313" key="1">
    <source>
        <dbReference type="EMBL" id="RSU02512.1"/>
    </source>
</evidence>
<comment type="caution">
    <text evidence="1">The sequence shown here is derived from an EMBL/GenBank/DDBJ whole genome shotgun (WGS) entry which is preliminary data.</text>
</comment>
<dbReference type="PANTHER" id="PTHR15364">
    <property type="entry name" value="2'-DEOXYNUCLEOSIDE 5'-PHOSPHATE N-HYDROLASE 1"/>
    <property type="match status" value="1"/>
</dbReference>
<dbReference type="EMBL" id="NGJY01000003">
    <property type="protein sequence ID" value="RSU02512.1"/>
    <property type="molecule type" value="Genomic_DNA"/>
</dbReference>
<keyword evidence="2" id="KW-1185">Reference proteome</keyword>
<dbReference type="Proteomes" id="UP000287101">
    <property type="component" value="Unassembled WGS sequence"/>
</dbReference>
<evidence type="ECO:0000313" key="2">
    <source>
        <dbReference type="Proteomes" id="UP000287101"/>
    </source>
</evidence>
<dbReference type="SUPFAM" id="SSF52309">
    <property type="entry name" value="N-(deoxy)ribosyltransferase-like"/>
    <property type="match status" value="1"/>
</dbReference>
<accession>A0A430A6K0</accession>
<dbReference type="GO" id="GO:0016740">
    <property type="term" value="F:transferase activity"/>
    <property type="evidence" value="ECO:0007669"/>
    <property type="project" value="UniProtKB-KW"/>
</dbReference>
<dbReference type="InterPro" id="IPR051239">
    <property type="entry name" value="2'-dNMP_N-hydrolase"/>
</dbReference>
<dbReference type="GO" id="GO:0070694">
    <property type="term" value="F:5-hydroxymethyl-dUMP N-hydrolase activity"/>
    <property type="evidence" value="ECO:0007669"/>
    <property type="project" value="TreeGrafter"/>
</dbReference>
<dbReference type="InterPro" id="IPR007710">
    <property type="entry name" value="Nucleoside_deoxyribTrfase"/>
</dbReference>
<sequence>MTKIYYAAPLFSEMERRYNAYLVELIRETVKGLDIYVPQEQLGINDKSAYADSKMIAKFDTEALVASDIVIAVLDGHTIDTGVATEIGVAYAKGIRVIGLYTDVRQQGATQPDKLKALSEVGENQFHYLNLYTTGLIKLNGEIVSSEEELVSKLSSYI</sequence>
<dbReference type="AlphaFoldDB" id="A0A430A6K0"/>
<keyword evidence="1" id="KW-0808">Transferase</keyword>
<dbReference type="OrthoDB" id="1691394at2"/>
<organism evidence="1 2">
    <name type="scientific">Vagococcus fessus</name>
    <dbReference type="NCBI Taxonomy" id="120370"/>
    <lineage>
        <taxon>Bacteria</taxon>
        <taxon>Bacillati</taxon>
        <taxon>Bacillota</taxon>
        <taxon>Bacilli</taxon>
        <taxon>Lactobacillales</taxon>
        <taxon>Enterococcaceae</taxon>
        <taxon>Vagococcus</taxon>
    </lineage>
</organism>
<dbReference type="Gene3D" id="3.40.50.450">
    <property type="match status" value="1"/>
</dbReference>
<reference evidence="1 2" key="1">
    <citation type="submission" date="2017-05" db="EMBL/GenBank/DDBJ databases">
        <title>Vagococcus spp. assemblies.</title>
        <authorList>
            <person name="Gulvik C.A."/>
        </authorList>
    </citation>
    <scope>NUCLEOTIDE SEQUENCE [LARGE SCALE GENOMIC DNA]</scope>
    <source>
        <strain evidence="1 2">CCUG 41755</strain>
    </source>
</reference>
<dbReference type="GO" id="GO:0009159">
    <property type="term" value="P:deoxyribonucleoside monophosphate catabolic process"/>
    <property type="evidence" value="ECO:0007669"/>
    <property type="project" value="TreeGrafter"/>
</dbReference>
<dbReference type="Pfam" id="PF05014">
    <property type="entry name" value="Nuc_deoxyrib_tr"/>
    <property type="match status" value="1"/>
</dbReference>
<protein>
    <submittedName>
        <fullName evidence="1">Nucleoside 2-deoxyribosyltransferase</fullName>
    </submittedName>
</protein>
<proteinExistence type="predicted"/>
<dbReference type="RefSeq" id="WP_126832246.1">
    <property type="nucleotide sequence ID" value="NZ_CBCRYB010000014.1"/>
</dbReference>
<name>A0A430A6K0_9ENTE</name>
<gene>
    <name evidence="1" type="ORF">CBF31_09100</name>
</gene>
<dbReference type="PANTHER" id="PTHR15364:SF0">
    <property type="entry name" value="2'-DEOXYNUCLEOSIDE 5'-PHOSPHATE N-HYDROLASE 1"/>
    <property type="match status" value="1"/>
</dbReference>